<sequence length="115" mass="12721">MGVLRVIRETYQLDAGKCSCVASTHVSENFIDCPGGIVFKRSVGPCQPKPDAKGEEVGDRFRLVTWNTISRDGCKCVQKTHRVLEACGKIQLSHRNCPNRMSFARLTVVGRIATL</sequence>
<evidence type="ECO:0000313" key="2">
    <source>
        <dbReference type="Proteomes" id="UP000281553"/>
    </source>
</evidence>
<protein>
    <submittedName>
        <fullName evidence="1">Uncharacterized protein</fullName>
    </submittedName>
</protein>
<dbReference type="Proteomes" id="UP000281553">
    <property type="component" value="Unassembled WGS sequence"/>
</dbReference>
<organism evidence="1 2">
    <name type="scientific">Dibothriocephalus latus</name>
    <name type="common">Fish tapeworm</name>
    <name type="synonym">Diphyllobothrium latum</name>
    <dbReference type="NCBI Taxonomy" id="60516"/>
    <lineage>
        <taxon>Eukaryota</taxon>
        <taxon>Metazoa</taxon>
        <taxon>Spiralia</taxon>
        <taxon>Lophotrochozoa</taxon>
        <taxon>Platyhelminthes</taxon>
        <taxon>Cestoda</taxon>
        <taxon>Eucestoda</taxon>
        <taxon>Diphyllobothriidea</taxon>
        <taxon>Diphyllobothriidae</taxon>
        <taxon>Dibothriocephalus</taxon>
    </lineage>
</organism>
<keyword evidence="2" id="KW-1185">Reference proteome</keyword>
<proteinExistence type="predicted"/>
<dbReference type="AlphaFoldDB" id="A0A3P7RMU0"/>
<dbReference type="EMBL" id="UYRU01111370">
    <property type="protein sequence ID" value="VDN44406.1"/>
    <property type="molecule type" value="Genomic_DNA"/>
</dbReference>
<name>A0A3P7RMU0_DIBLA</name>
<accession>A0A3P7RMU0</accession>
<evidence type="ECO:0000313" key="1">
    <source>
        <dbReference type="EMBL" id="VDN44406.1"/>
    </source>
</evidence>
<reference evidence="1 2" key="1">
    <citation type="submission" date="2018-11" db="EMBL/GenBank/DDBJ databases">
        <authorList>
            <consortium name="Pathogen Informatics"/>
        </authorList>
    </citation>
    <scope>NUCLEOTIDE SEQUENCE [LARGE SCALE GENOMIC DNA]</scope>
</reference>
<gene>
    <name evidence="1" type="ORF">DILT_LOCUS19325</name>
</gene>